<reference evidence="2 3" key="1">
    <citation type="journal article" date="2022" name="Int. J. Syst. Evol. Microbiol.">
        <title>Apilactobacillus apisilvae sp. nov., Nicolia spurrieriana gen. nov. sp. nov., Bombilactobacillus folatiphilus sp. nov. and Bombilactobacillus thymidiniphilus sp. nov., four new lactic acid bacterial isolates from stingless bees Tetragonula carbonaria and Austroplebeia australis.</title>
        <authorList>
            <person name="Oliphant S.A."/>
            <person name="Watson-Haigh N.S."/>
            <person name="Sumby K.M."/>
            <person name="Gardner J."/>
            <person name="Groom S."/>
            <person name="Jiranek V."/>
        </authorList>
    </citation>
    <scope>NUCLEOTIDE SEQUENCE [LARGE SCALE GENOMIC DNA]</scope>
    <source>
        <strain evidence="2 3">SG4_A1</strain>
    </source>
</reference>
<feature type="chain" id="PRO_5045149929" description="Lipoprotein" evidence="1">
    <location>
        <begin position="20"/>
        <end position="131"/>
    </location>
</feature>
<evidence type="ECO:0008006" key="4">
    <source>
        <dbReference type="Google" id="ProtNLM"/>
    </source>
</evidence>
<proteinExistence type="predicted"/>
<keyword evidence="3" id="KW-1185">Reference proteome</keyword>
<dbReference type="PROSITE" id="PS51257">
    <property type="entry name" value="PROKAR_LIPOPROTEIN"/>
    <property type="match status" value="1"/>
</dbReference>
<gene>
    <name evidence="2" type="ORF">MOO47_06950</name>
</gene>
<evidence type="ECO:0000313" key="2">
    <source>
        <dbReference type="EMBL" id="UQS83504.1"/>
    </source>
</evidence>
<evidence type="ECO:0000256" key="1">
    <source>
        <dbReference type="SAM" id="SignalP"/>
    </source>
</evidence>
<sequence length="131" mass="14943">MNKLWKLLLMLNLAMLLSACGHHRNTHLKKNPSKTEHVHFANSNKKSSQQHTSTIHLTNSTVAESYLRRYLGLVDDADVRFEKQNKTSFHPQYYTFKLVSTSESEQGASGYLGSYRVSENGKINTLSNRSQ</sequence>
<name>A0ABY4PCY0_9LACO</name>
<dbReference type="Proteomes" id="UP000831947">
    <property type="component" value="Chromosome"/>
</dbReference>
<feature type="signal peptide" evidence="1">
    <location>
        <begin position="1"/>
        <end position="19"/>
    </location>
</feature>
<evidence type="ECO:0000313" key="3">
    <source>
        <dbReference type="Proteomes" id="UP000831947"/>
    </source>
</evidence>
<accession>A0ABY4PCY0</accession>
<protein>
    <recommendedName>
        <fullName evidence="4">Lipoprotein</fullName>
    </recommendedName>
</protein>
<dbReference type="RefSeq" id="WP_249512730.1">
    <property type="nucleotide sequence ID" value="NZ_CP093365.1"/>
</dbReference>
<dbReference type="EMBL" id="CP093365">
    <property type="protein sequence ID" value="UQS83504.1"/>
    <property type="molecule type" value="Genomic_DNA"/>
</dbReference>
<keyword evidence="1" id="KW-0732">Signal</keyword>
<organism evidence="2 3">
    <name type="scientific">Bombilactobacillus thymidiniphilus</name>
    <dbReference type="NCBI Taxonomy" id="2923363"/>
    <lineage>
        <taxon>Bacteria</taxon>
        <taxon>Bacillati</taxon>
        <taxon>Bacillota</taxon>
        <taxon>Bacilli</taxon>
        <taxon>Lactobacillales</taxon>
        <taxon>Lactobacillaceae</taxon>
        <taxon>Bombilactobacillus</taxon>
    </lineage>
</organism>